<evidence type="ECO:0000256" key="2">
    <source>
        <dbReference type="PIRSR" id="PIRSR029792-1"/>
    </source>
</evidence>
<evidence type="ECO:0000256" key="1">
    <source>
        <dbReference type="ARBA" id="ARBA00007529"/>
    </source>
</evidence>
<dbReference type="GeneID" id="81627033"/>
<comment type="similarity">
    <text evidence="1">Belongs to the proline racemase family.</text>
</comment>
<sequence length="345" mass="37192">MHFSRSITVVGCHAEGEVGDVITGGVLDVPGKTMFDKLVHMETKNDSLRQLLLNEPRGRSSMNTNLLLPPCDPRADAGFLIMESDDYAPMSGSNIICTTTVLLETGMLAMKEPSTKVTLDTAAGLVTVTAECKAGKCLSVEFENVPAFVLELDYLVNVPGIGQISVDIAYGGMMYVLVDAASLGLKIDNQHARQLVEIGEKIKRATEAVYTPVHPENPGIKGFSVLEFTGPVTEEKGAKVATNVVIVSPGRFDRSPCGSGTCARLAVMHCKGEIGVGEDFTHRSILGTEFHSQIRGTTTVGKHSAILPTVKGRAWITSFKQIVLDPNDPFPEGFRVADQWHMPHN</sequence>
<dbReference type="InterPro" id="IPR008794">
    <property type="entry name" value="Pro_racemase_fam"/>
</dbReference>
<keyword evidence="4" id="KW-1185">Reference proteome</keyword>
<dbReference type="Pfam" id="PF05544">
    <property type="entry name" value="Pro_racemase"/>
    <property type="match status" value="1"/>
</dbReference>
<dbReference type="AlphaFoldDB" id="A0A9W9WUP4"/>
<reference evidence="3" key="1">
    <citation type="submission" date="2022-12" db="EMBL/GenBank/DDBJ databases">
        <authorList>
            <person name="Petersen C."/>
        </authorList>
    </citation>
    <scope>NUCLEOTIDE SEQUENCE</scope>
    <source>
        <strain evidence="3">IBT 30728</strain>
    </source>
</reference>
<dbReference type="PANTHER" id="PTHR33442">
    <property type="entry name" value="TRANS-3-HYDROXY-L-PROLINE DEHYDRATASE"/>
    <property type="match status" value="1"/>
</dbReference>
<dbReference type="PANTHER" id="PTHR33442:SF5">
    <property type="entry name" value="BIFUNCTIONAL TRANS-3-HYDROXY-L-PROLINE DEHYDRATASE_2-EPIMERASE"/>
    <property type="match status" value="1"/>
</dbReference>
<evidence type="ECO:0000313" key="4">
    <source>
        <dbReference type="Proteomes" id="UP001148312"/>
    </source>
</evidence>
<gene>
    <name evidence="3" type="ORF">N7539_007183</name>
</gene>
<dbReference type="Proteomes" id="UP001148312">
    <property type="component" value="Unassembled WGS sequence"/>
</dbReference>
<organism evidence="3 4">
    <name type="scientific">Penicillium diatomitis</name>
    <dbReference type="NCBI Taxonomy" id="2819901"/>
    <lineage>
        <taxon>Eukaryota</taxon>
        <taxon>Fungi</taxon>
        <taxon>Dikarya</taxon>
        <taxon>Ascomycota</taxon>
        <taxon>Pezizomycotina</taxon>
        <taxon>Eurotiomycetes</taxon>
        <taxon>Eurotiomycetidae</taxon>
        <taxon>Eurotiales</taxon>
        <taxon>Aspergillaceae</taxon>
        <taxon>Penicillium</taxon>
    </lineage>
</organism>
<evidence type="ECO:0000313" key="3">
    <source>
        <dbReference type="EMBL" id="KAJ5477039.1"/>
    </source>
</evidence>
<accession>A0A9W9WUP4</accession>
<dbReference type="SFLD" id="SFLDS00028">
    <property type="entry name" value="Proline_Racemase"/>
    <property type="match status" value="1"/>
</dbReference>
<dbReference type="PIRSF" id="PIRSF029792">
    <property type="entry name" value="Pro_racemase"/>
    <property type="match status" value="1"/>
</dbReference>
<dbReference type="RefSeq" id="XP_056787583.1">
    <property type="nucleotide sequence ID" value="XM_056936784.1"/>
</dbReference>
<dbReference type="EMBL" id="JAPWDQ010000010">
    <property type="protein sequence ID" value="KAJ5477039.1"/>
    <property type="molecule type" value="Genomic_DNA"/>
</dbReference>
<feature type="active site" description="Proton donor" evidence="2">
    <location>
        <position position="257"/>
    </location>
</feature>
<comment type="caution">
    <text evidence="3">The sequence shown here is derived from an EMBL/GenBank/DDBJ whole genome shotgun (WGS) entry which is preliminary data.</text>
</comment>
<dbReference type="GO" id="GO:0047580">
    <property type="term" value="F:4-hydroxyproline epimerase activity"/>
    <property type="evidence" value="ECO:0007669"/>
    <property type="project" value="TreeGrafter"/>
</dbReference>
<dbReference type="Gene3D" id="3.10.310.10">
    <property type="entry name" value="Diaminopimelate Epimerase, Chain A, domain 1"/>
    <property type="match status" value="2"/>
</dbReference>
<proteinExistence type="inferred from homology"/>
<name>A0A9W9WUP4_9EURO</name>
<protein>
    <submittedName>
        <fullName evidence="3">4-hydroxyproline 2-epimerase 1</fullName>
    </submittedName>
</protein>
<reference evidence="3" key="2">
    <citation type="journal article" date="2023" name="IMA Fungus">
        <title>Comparative genomic study of the Penicillium genus elucidates a diverse pangenome and 15 lateral gene transfer events.</title>
        <authorList>
            <person name="Petersen C."/>
            <person name="Sorensen T."/>
            <person name="Nielsen M.R."/>
            <person name="Sondergaard T.E."/>
            <person name="Sorensen J.L."/>
            <person name="Fitzpatrick D.A."/>
            <person name="Frisvad J.C."/>
            <person name="Nielsen K.L."/>
        </authorList>
    </citation>
    <scope>NUCLEOTIDE SEQUENCE</scope>
    <source>
        <strain evidence="3">IBT 30728</strain>
    </source>
</reference>
<dbReference type="FunFam" id="3.10.310.10:FF:000005">
    <property type="entry name" value="Proline racemase"/>
    <property type="match status" value="1"/>
</dbReference>
<dbReference type="SUPFAM" id="SSF54506">
    <property type="entry name" value="Diaminopimelate epimerase-like"/>
    <property type="match status" value="1"/>
</dbReference>
<feature type="active site" description="Proton acceptor" evidence="2">
    <location>
        <position position="91"/>
    </location>
</feature>